<gene>
    <name evidence="3" type="ORF">BRLA_c042730</name>
</gene>
<evidence type="ECO:0000259" key="2">
    <source>
        <dbReference type="Pfam" id="PF00326"/>
    </source>
</evidence>
<dbReference type="EMBL" id="CP007806">
    <property type="protein sequence ID" value="AIG28548.1"/>
    <property type="molecule type" value="Genomic_DNA"/>
</dbReference>
<accession>A0A075RBE4</accession>
<sequence length="317" mass="35908">MNKRRLIITCGSIVAFFFIAIIAASSYFYQISISRDGQVTLYSGEQEAATTPVDAEVERDKISVEEWYKNQEKGSLEQTSFDGLKLKATYIPSDQPSDKAVILAHGYRRKGEDMKSYAKFYHDLGFQVLMPDARGHGNSEGDYVGYGWHDRKDYLGWIKMLTKQAKVEHIFLHGVSMGGATVLMTSGEELPPEVKGIIEDSGFTSMTEELAYQLKHLYQLPTFPLMQTTSWTTKLRAGYSFAEVSPIEQVKKNTRPLFIIHGDQDKLVPTEMAYRIFDAAQGEKQIWIVPGAGHTKSFTVAKEEYQKRIKNFIEQAL</sequence>
<dbReference type="InterPro" id="IPR029058">
    <property type="entry name" value="AB_hydrolase_fold"/>
</dbReference>
<dbReference type="SUPFAM" id="SSF53474">
    <property type="entry name" value="alpha/beta-Hydrolases"/>
    <property type="match status" value="1"/>
</dbReference>
<dbReference type="Proteomes" id="UP000005850">
    <property type="component" value="Chromosome"/>
</dbReference>
<dbReference type="InterPro" id="IPR052920">
    <property type="entry name" value="DNA-binding_regulatory"/>
</dbReference>
<keyword evidence="1" id="KW-1133">Transmembrane helix</keyword>
<dbReference type="Gene3D" id="3.40.50.1820">
    <property type="entry name" value="alpha/beta hydrolase"/>
    <property type="match status" value="1"/>
</dbReference>
<name>A0A075RBE4_BRELA</name>
<dbReference type="GO" id="GO:0006508">
    <property type="term" value="P:proteolysis"/>
    <property type="evidence" value="ECO:0007669"/>
    <property type="project" value="InterPro"/>
</dbReference>
<dbReference type="HOGENOM" id="CLU_029375_6_3_9"/>
<dbReference type="eggNOG" id="COG1073">
    <property type="taxonomic scope" value="Bacteria"/>
</dbReference>
<dbReference type="PANTHER" id="PTHR43358">
    <property type="entry name" value="ALPHA/BETA-HYDROLASE"/>
    <property type="match status" value="1"/>
</dbReference>
<dbReference type="KEGG" id="blr:BRLA_c042730"/>
<proteinExistence type="predicted"/>
<keyword evidence="1" id="KW-0812">Transmembrane</keyword>
<dbReference type="RefSeq" id="WP_003334427.1">
    <property type="nucleotide sequence ID" value="NZ_CP007806.1"/>
</dbReference>
<keyword evidence="1" id="KW-0472">Membrane</keyword>
<reference evidence="3 4" key="1">
    <citation type="journal article" date="2011" name="J. Bacteriol.">
        <title>Genome sequence of Brevibacillus laterosporus LMG 15441, a pathogen of invertebrates.</title>
        <authorList>
            <person name="Djukic M."/>
            <person name="Poehlein A."/>
            <person name="Thurmer A."/>
            <person name="Daniel R."/>
        </authorList>
    </citation>
    <scope>NUCLEOTIDE SEQUENCE [LARGE SCALE GENOMIC DNA]</scope>
    <source>
        <strain evidence="3 4">LMG 15441</strain>
    </source>
</reference>
<dbReference type="GO" id="GO:0047372">
    <property type="term" value="F:monoacylglycerol lipase activity"/>
    <property type="evidence" value="ECO:0007669"/>
    <property type="project" value="UniProtKB-EC"/>
</dbReference>
<dbReference type="Pfam" id="PF00326">
    <property type="entry name" value="Peptidase_S9"/>
    <property type="match status" value="1"/>
</dbReference>
<evidence type="ECO:0000313" key="4">
    <source>
        <dbReference type="Proteomes" id="UP000005850"/>
    </source>
</evidence>
<dbReference type="STRING" id="1042163.BRLA_c042730"/>
<dbReference type="PANTHER" id="PTHR43358:SF4">
    <property type="entry name" value="ALPHA_BETA HYDROLASE FOLD-1 DOMAIN-CONTAINING PROTEIN"/>
    <property type="match status" value="1"/>
</dbReference>
<keyword evidence="3" id="KW-0378">Hydrolase</keyword>
<dbReference type="AlphaFoldDB" id="A0A075RBE4"/>
<protein>
    <submittedName>
        <fullName evidence="3">Thermostable monoacylglycerol lipase</fullName>
        <ecNumber evidence="3">3.1.1.23</ecNumber>
    </submittedName>
</protein>
<evidence type="ECO:0000256" key="1">
    <source>
        <dbReference type="SAM" id="Phobius"/>
    </source>
</evidence>
<evidence type="ECO:0000313" key="3">
    <source>
        <dbReference type="EMBL" id="AIG28548.1"/>
    </source>
</evidence>
<dbReference type="InterPro" id="IPR001375">
    <property type="entry name" value="Peptidase_S9_cat"/>
</dbReference>
<feature type="domain" description="Peptidase S9 prolyl oligopeptidase catalytic" evidence="2">
    <location>
        <begin position="116"/>
        <end position="317"/>
    </location>
</feature>
<dbReference type="GO" id="GO:0008236">
    <property type="term" value="F:serine-type peptidase activity"/>
    <property type="evidence" value="ECO:0007669"/>
    <property type="project" value="InterPro"/>
</dbReference>
<dbReference type="EC" id="3.1.1.23" evidence="3"/>
<organism evidence="3 4">
    <name type="scientific">Brevibacillus laterosporus LMG 15441</name>
    <dbReference type="NCBI Taxonomy" id="1042163"/>
    <lineage>
        <taxon>Bacteria</taxon>
        <taxon>Bacillati</taxon>
        <taxon>Bacillota</taxon>
        <taxon>Bacilli</taxon>
        <taxon>Bacillales</taxon>
        <taxon>Paenibacillaceae</taxon>
        <taxon>Brevibacillus</taxon>
    </lineage>
</organism>
<keyword evidence="4" id="KW-1185">Reference proteome</keyword>
<feature type="transmembrane region" description="Helical" evidence="1">
    <location>
        <begin position="7"/>
        <end position="29"/>
    </location>
</feature>